<reference evidence="3 4" key="1">
    <citation type="submission" date="2023-03" db="EMBL/GenBank/DDBJ databases">
        <title>Draft genome sequence of type strain Streptomyces ferralitis JCM 14344.</title>
        <authorList>
            <person name="Klaysubun C."/>
            <person name="Duangmal K."/>
        </authorList>
    </citation>
    <scope>NUCLEOTIDE SEQUENCE [LARGE SCALE GENOMIC DNA]</scope>
    <source>
        <strain evidence="3 4">JCM 14344</strain>
    </source>
</reference>
<proteinExistence type="predicted"/>
<dbReference type="Pfam" id="PF08666">
    <property type="entry name" value="SAF"/>
    <property type="match status" value="1"/>
</dbReference>
<evidence type="ECO:0000313" key="4">
    <source>
        <dbReference type="Proteomes" id="UP001220022"/>
    </source>
</evidence>
<evidence type="ECO:0000313" key="3">
    <source>
        <dbReference type="EMBL" id="MDF2257669.1"/>
    </source>
</evidence>
<name>A0ABT5Z1I8_9ACTN</name>
<evidence type="ECO:0000259" key="2">
    <source>
        <dbReference type="SMART" id="SM00858"/>
    </source>
</evidence>
<dbReference type="Proteomes" id="UP001220022">
    <property type="component" value="Unassembled WGS sequence"/>
</dbReference>
<dbReference type="EMBL" id="JARHTQ010000011">
    <property type="protein sequence ID" value="MDF2257669.1"/>
    <property type="molecule type" value="Genomic_DNA"/>
</dbReference>
<feature type="region of interest" description="Disordered" evidence="1">
    <location>
        <begin position="119"/>
        <end position="140"/>
    </location>
</feature>
<dbReference type="CDD" id="cd11614">
    <property type="entry name" value="SAF_CpaB_FlgA_like"/>
    <property type="match status" value="1"/>
</dbReference>
<dbReference type="InterPro" id="IPR013974">
    <property type="entry name" value="SAF"/>
</dbReference>
<evidence type="ECO:0000256" key="1">
    <source>
        <dbReference type="SAM" id="MobiDB-lite"/>
    </source>
</evidence>
<dbReference type="RefSeq" id="WP_275815920.1">
    <property type="nucleotide sequence ID" value="NZ_BAAANM010000022.1"/>
</dbReference>
<accession>A0ABT5Z1I8</accession>
<protein>
    <submittedName>
        <fullName evidence="3">SAF domain-containing protein</fullName>
    </submittedName>
</protein>
<organism evidence="3 4">
    <name type="scientific">Streptantibioticus ferralitis</name>
    <dbReference type="NCBI Taxonomy" id="236510"/>
    <lineage>
        <taxon>Bacteria</taxon>
        <taxon>Bacillati</taxon>
        <taxon>Actinomycetota</taxon>
        <taxon>Actinomycetes</taxon>
        <taxon>Kitasatosporales</taxon>
        <taxon>Streptomycetaceae</taxon>
        <taxon>Streptantibioticus</taxon>
    </lineage>
</organism>
<feature type="domain" description="SAF" evidence="2">
    <location>
        <begin position="19"/>
        <end position="83"/>
    </location>
</feature>
<gene>
    <name evidence="3" type="ORF">P2L57_18685</name>
</gene>
<comment type="caution">
    <text evidence="3">The sequence shown here is derived from an EMBL/GenBank/DDBJ whole genome shotgun (WGS) entry which is preliminary data.</text>
</comment>
<sequence length="192" mass="19033">MIASSVGFTAVLTHVGRRVPVLAVARSLPAGAVVRAEDLREVRLGVDGPAEYVVRAADEDVVVGKTAVVPLVAGALLTPQEVGNRAGYPPTGKAQVSFAVEPGGLPAGLGAGQRVAVFPGAPSAGPAEQPGDGAKDSSGAGLVGTVTDVMAPDHDSAASVVTVLVDTAAVGRAARMDKPHVVVLSPAGREVP</sequence>
<keyword evidence="4" id="KW-1185">Reference proteome</keyword>
<dbReference type="SMART" id="SM00858">
    <property type="entry name" value="SAF"/>
    <property type="match status" value="1"/>
</dbReference>